<dbReference type="FunFam" id="3.40.640.10:FF:000080">
    <property type="entry name" value="Aminotransferase, putative"/>
    <property type="match status" value="1"/>
</dbReference>
<dbReference type="AlphaFoldDB" id="A0AAD4KXH6"/>
<keyword evidence="3" id="KW-1185">Reference proteome</keyword>
<dbReference type="GO" id="GO:0030170">
    <property type="term" value="F:pyridoxal phosphate binding"/>
    <property type="evidence" value="ECO:0007669"/>
    <property type="project" value="InterPro"/>
</dbReference>
<comment type="caution">
    <text evidence="2">The sequence shown here is derived from an EMBL/GenBank/DDBJ whole genome shotgun (WGS) entry which is preliminary data.</text>
</comment>
<dbReference type="EMBL" id="JAJTJA010000005">
    <property type="protein sequence ID" value="KAH8698977.1"/>
    <property type="molecule type" value="Genomic_DNA"/>
</dbReference>
<dbReference type="InterPro" id="IPR015424">
    <property type="entry name" value="PyrdxlP-dep_Trfase"/>
</dbReference>
<dbReference type="Gene3D" id="3.40.640.10">
    <property type="entry name" value="Type I PLP-dependent aspartate aminotransferase-like (Major domain)"/>
    <property type="match status" value="1"/>
</dbReference>
<dbReference type="InterPro" id="IPR015422">
    <property type="entry name" value="PyrdxlP-dep_Trfase_small"/>
</dbReference>
<accession>A0AAD4KXH6</accession>
<dbReference type="PANTHER" id="PTHR42858">
    <property type="entry name" value="AMINOTRANSFERASE"/>
    <property type="match status" value="1"/>
</dbReference>
<evidence type="ECO:0000313" key="2">
    <source>
        <dbReference type="EMBL" id="KAH8698977.1"/>
    </source>
</evidence>
<organism evidence="2 3">
    <name type="scientific">Talaromyces proteolyticus</name>
    <dbReference type="NCBI Taxonomy" id="1131652"/>
    <lineage>
        <taxon>Eukaryota</taxon>
        <taxon>Fungi</taxon>
        <taxon>Dikarya</taxon>
        <taxon>Ascomycota</taxon>
        <taxon>Pezizomycotina</taxon>
        <taxon>Eurotiomycetes</taxon>
        <taxon>Eurotiomycetidae</taxon>
        <taxon>Eurotiales</taxon>
        <taxon>Trichocomaceae</taxon>
        <taxon>Talaromyces</taxon>
        <taxon>Talaromyces sect. Bacilispori</taxon>
    </lineage>
</organism>
<evidence type="ECO:0000313" key="3">
    <source>
        <dbReference type="Proteomes" id="UP001201262"/>
    </source>
</evidence>
<dbReference type="RefSeq" id="XP_046073441.1">
    <property type="nucleotide sequence ID" value="XM_046211054.1"/>
</dbReference>
<gene>
    <name evidence="2" type="ORF">BGW36DRAFT_294035</name>
</gene>
<reference evidence="2" key="1">
    <citation type="submission" date="2021-12" db="EMBL/GenBank/DDBJ databases">
        <title>Convergent genome expansion in fungi linked to evolution of root-endophyte symbiosis.</title>
        <authorList>
            <consortium name="DOE Joint Genome Institute"/>
            <person name="Ke Y.-H."/>
            <person name="Bonito G."/>
            <person name="Liao H.-L."/>
            <person name="Looney B."/>
            <person name="Rojas-Flechas A."/>
            <person name="Nash J."/>
            <person name="Hameed K."/>
            <person name="Schadt C."/>
            <person name="Martin F."/>
            <person name="Crous P.W."/>
            <person name="Miettinen O."/>
            <person name="Magnuson J.K."/>
            <person name="Labbe J."/>
            <person name="Jacobson D."/>
            <person name="Doktycz M.J."/>
            <person name="Veneault-Fourrey C."/>
            <person name="Kuo A."/>
            <person name="Mondo S."/>
            <person name="Calhoun S."/>
            <person name="Riley R."/>
            <person name="Ohm R."/>
            <person name="LaButti K."/>
            <person name="Andreopoulos B."/>
            <person name="Pangilinan J."/>
            <person name="Nolan M."/>
            <person name="Tritt A."/>
            <person name="Clum A."/>
            <person name="Lipzen A."/>
            <person name="Daum C."/>
            <person name="Barry K."/>
            <person name="Grigoriev I.V."/>
            <person name="Vilgalys R."/>
        </authorList>
    </citation>
    <scope>NUCLEOTIDE SEQUENCE</scope>
    <source>
        <strain evidence="2">PMI_201</strain>
    </source>
</reference>
<dbReference type="GeneID" id="70241341"/>
<dbReference type="Gene3D" id="3.90.1150.10">
    <property type="entry name" value="Aspartate Aminotransferase, domain 1"/>
    <property type="match status" value="1"/>
</dbReference>
<name>A0AAD4KXH6_9EURO</name>
<sequence>MYREPSKQLIDLFRGWPNPALLPVTSLTQATSTALSTPSIYQPGLQYGPDEGHPPLRQHIADWLTSFYRPKDPVSTARICISGGASQNLACVLQVFTDAAYTRNVWMVAPTYYLACGIFHDAGFMNRLRGVPEDAEGIDIGFLEKALQEAEAKATAEGNHKPLYTLARPWSKIYKHIIYLTSTFANPSMKVVSTHRREQLIRLARQYDALIISDDVYDFLQWPSDPNADLSTVELASVPRLVDIDRYLDGGPIDVFGNAMSNGSFSKLVGPGVRTGWVEGTEKFAYGVSQTGSSVSGGAPSQLTATFVDHLVSTGALQRHIKSKLIPSYRARYQQVLSAIDDNLVPLGFQVAARTQLVVGGYFIWLDLPPSIKASVLTERALAEENVRIGSGALFKVQGDASDHHQDFEGSVRLCFAWEEFDQLYEGVRRLGNTARSILNKR</sequence>
<dbReference type="GO" id="GO:0047536">
    <property type="term" value="F:2-aminoadipate transaminase activity"/>
    <property type="evidence" value="ECO:0007669"/>
    <property type="project" value="TreeGrafter"/>
</dbReference>
<keyword evidence="2" id="KW-0032">Aminotransferase</keyword>
<dbReference type="InterPro" id="IPR004839">
    <property type="entry name" value="Aminotransferase_I/II_large"/>
</dbReference>
<dbReference type="Proteomes" id="UP001201262">
    <property type="component" value="Unassembled WGS sequence"/>
</dbReference>
<dbReference type="PANTHER" id="PTHR42858:SF1">
    <property type="entry name" value="LD15494P"/>
    <property type="match status" value="1"/>
</dbReference>
<dbReference type="InterPro" id="IPR015421">
    <property type="entry name" value="PyrdxlP-dep_Trfase_major"/>
</dbReference>
<keyword evidence="2" id="KW-0808">Transferase</keyword>
<dbReference type="SUPFAM" id="SSF53383">
    <property type="entry name" value="PLP-dependent transferases"/>
    <property type="match status" value="1"/>
</dbReference>
<proteinExistence type="predicted"/>
<feature type="domain" description="Aminotransferase class I/classII large" evidence="1">
    <location>
        <begin position="43"/>
        <end position="418"/>
    </location>
</feature>
<evidence type="ECO:0000259" key="1">
    <source>
        <dbReference type="Pfam" id="PF00155"/>
    </source>
</evidence>
<dbReference type="Pfam" id="PF00155">
    <property type="entry name" value="Aminotran_1_2"/>
    <property type="match status" value="1"/>
</dbReference>
<dbReference type="CDD" id="cd00609">
    <property type="entry name" value="AAT_like"/>
    <property type="match status" value="1"/>
</dbReference>
<protein>
    <submittedName>
        <fullName evidence="2">Aminotransferase</fullName>
    </submittedName>
</protein>